<dbReference type="InterPro" id="IPR038332">
    <property type="entry name" value="PPE_sf"/>
</dbReference>
<feature type="compositionally biased region" description="Basic and acidic residues" evidence="1">
    <location>
        <begin position="1"/>
        <end position="12"/>
    </location>
</feature>
<organism evidence="2 4">
    <name type="scientific">Streptomyces nigrescens</name>
    <dbReference type="NCBI Taxonomy" id="1920"/>
    <lineage>
        <taxon>Bacteria</taxon>
        <taxon>Bacillati</taxon>
        <taxon>Actinomycetota</taxon>
        <taxon>Actinomycetes</taxon>
        <taxon>Kitasatosporales</taxon>
        <taxon>Streptomycetaceae</taxon>
        <taxon>Streptomyces</taxon>
    </lineage>
</organism>
<proteinExistence type="predicted"/>
<feature type="region of interest" description="Disordered" evidence="1">
    <location>
        <begin position="1"/>
        <end position="21"/>
    </location>
</feature>
<gene>
    <name evidence="2" type="ORF">Sliba_40950</name>
    <name evidence="3" type="ORF">STRLI_004083</name>
</gene>
<name>A0A640TL45_STRNI</name>
<dbReference type="EMBL" id="BLIP01000001">
    <property type="protein sequence ID" value="GFE23642.1"/>
    <property type="molecule type" value="Genomic_DNA"/>
</dbReference>
<dbReference type="Proteomes" id="UP000429552">
    <property type="component" value="Unassembled WGS sequence"/>
</dbReference>
<reference evidence="3 5" key="2">
    <citation type="submission" date="2022-12" db="EMBL/GenBank/DDBJ databases">
        <authorList>
            <person name="Ruckert C."/>
            <person name="Busche T."/>
            <person name="Kalinowski J."/>
            <person name="Wittmann C."/>
        </authorList>
    </citation>
    <scope>NUCLEOTIDE SEQUENCE [LARGE SCALE GENOMIC DNA]</scope>
    <source>
        <strain evidence="3 5">DSM 40555</strain>
    </source>
</reference>
<evidence type="ECO:0000313" key="3">
    <source>
        <dbReference type="EMBL" id="WAT98072.1"/>
    </source>
</evidence>
<sequence length="437" mass="47783">MATFDDPRKGESGVKGSAVRRDKVTVPQLRAAQPRDWQRASIEWDDFAVAATEARNHIRDVTRRLPHVWHGPAAAAAMRRLRVLLDEMTIAYRESRAAALTLDAAHDGFRLASTWLDEAESMTKTADLTLEDDGTVTVPDRDYPQNDPDAAGAARADQDNAEAVHTRAEAALTYAAEVDFHVANELERVKKAIHYSVLDDKTKAAVRDDVSGGLLMGQVLSGRGGALLPPPESDSGSGEHGSVEPTDEDRKRKNLMGFYAMWSPVEFGGTVAARNMLHYLSNTGEPLNLEVDDMLDDMPDMQADADRNVAANADAWKAQALAEYERTGKPVKMVQQTGWQGFNATSDPDWYHAVGACHYNTVAQVEVVPGPDGEPQTKIKYQVHVADRYNWDGSEGKSTEVPQLGVVTDKDMGKLHAAGLAKEFDMGGQSSVRTWEG</sequence>
<dbReference type="SUPFAM" id="SSF140459">
    <property type="entry name" value="PE/PPE dimer-like"/>
    <property type="match status" value="1"/>
</dbReference>
<dbReference type="EMBL" id="CP114202">
    <property type="protein sequence ID" value="WAT98072.1"/>
    <property type="molecule type" value="Genomic_DNA"/>
</dbReference>
<accession>A0A640TL45</accession>
<dbReference type="RefSeq" id="WP_159487567.1">
    <property type="nucleotide sequence ID" value="NZ_BLIP01000001.1"/>
</dbReference>
<evidence type="ECO:0000256" key="1">
    <source>
        <dbReference type="SAM" id="MobiDB-lite"/>
    </source>
</evidence>
<evidence type="ECO:0000313" key="5">
    <source>
        <dbReference type="Proteomes" id="UP001210609"/>
    </source>
</evidence>
<evidence type="ECO:0000313" key="4">
    <source>
        <dbReference type="Proteomes" id="UP000429552"/>
    </source>
</evidence>
<keyword evidence="5" id="KW-1185">Reference proteome</keyword>
<feature type="region of interest" description="Disordered" evidence="1">
    <location>
        <begin position="135"/>
        <end position="164"/>
    </location>
</feature>
<evidence type="ECO:0000313" key="2">
    <source>
        <dbReference type="EMBL" id="GFE23642.1"/>
    </source>
</evidence>
<reference evidence="2 4" key="1">
    <citation type="submission" date="2019-12" db="EMBL/GenBank/DDBJ databases">
        <title>Whole genome shotgun sequence of Streptomyces libani subsp. libani NBRC 13452.</title>
        <authorList>
            <person name="Ichikawa N."/>
            <person name="Kimura A."/>
            <person name="Kitahashi Y."/>
            <person name="Komaki H."/>
            <person name="Tamura T."/>
        </authorList>
    </citation>
    <scope>NUCLEOTIDE SEQUENCE [LARGE SCALE GENOMIC DNA]</scope>
    <source>
        <strain evidence="2 4">NBRC 13452</strain>
    </source>
</reference>
<dbReference type="AlphaFoldDB" id="A0A640TL45"/>
<feature type="region of interest" description="Disordered" evidence="1">
    <location>
        <begin position="221"/>
        <end position="249"/>
    </location>
</feature>
<protein>
    <submittedName>
        <fullName evidence="2">Uncharacterized protein</fullName>
    </submittedName>
</protein>
<dbReference type="Proteomes" id="UP001210609">
    <property type="component" value="Chromosome"/>
</dbReference>